<sequence length="106" mass="12320">MKFVEFNGSLVLYPFLLLLLLIVITSQYISFSPFSFSPTFSNHNNQVNRSNNISRIENSLGRARAAIRRASQIHKYVSLKNESFIPRGLIYRNPYAFHQLSTLFNY</sequence>
<reference evidence="2" key="1">
    <citation type="journal article" date="2023" name="Nat. Plants">
        <title>Single-cell RNA sequencing provides a high-resolution roadmap for understanding the multicellular compartmentation of specialized metabolism.</title>
        <authorList>
            <person name="Sun S."/>
            <person name="Shen X."/>
            <person name="Li Y."/>
            <person name="Li Y."/>
            <person name="Wang S."/>
            <person name="Li R."/>
            <person name="Zhang H."/>
            <person name="Shen G."/>
            <person name="Guo B."/>
            <person name="Wei J."/>
            <person name="Xu J."/>
            <person name="St-Pierre B."/>
            <person name="Chen S."/>
            <person name="Sun C."/>
        </authorList>
    </citation>
    <scope>NUCLEOTIDE SEQUENCE [LARGE SCALE GENOMIC DNA]</scope>
</reference>
<dbReference type="EMBL" id="CM044704">
    <property type="protein sequence ID" value="KAI5669573.1"/>
    <property type="molecule type" value="Genomic_DNA"/>
</dbReference>
<accession>A0ACC0BAC1</accession>
<protein>
    <submittedName>
        <fullName evidence="1">Uncharacterized protein</fullName>
    </submittedName>
</protein>
<evidence type="ECO:0000313" key="2">
    <source>
        <dbReference type="Proteomes" id="UP001060085"/>
    </source>
</evidence>
<keyword evidence="2" id="KW-1185">Reference proteome</keyword>
<name>A0ACC0BAC1_CATRO</name>
<comment type="caution">
    <text evidence="1">The sequence shown here is derived from an EMBL/GenBank/DDBJ whole genome shotgun (WGS) entry which is preliminary data.</text>
</comment>
<evidence type="ECO:0000313" key="1">
    <source>
        <dbReference type="EMBL" id="KAI5669573.1"/>
    </source>
</evidence>
<proteinExistence type="predicted"/>
<gene>
    <name evidence="1" type="ORF">M9H77_19426</name>
</gene>
<organism evidence="1 2">
    <name type="scientific">Catharanthus roseus</name>
    <name type="common">Madagascar periwinkle</name>
    <name type="synonym">Vinca rosea</name>
    <dbReference type="NCBI Taxonomy" id="4058"/>
    <lineage>
        <taxon>Eukaryota</taxon>
        <taxon>Viridiplantae</taxon>
        <taxon>Streptophyta</taxon>
        <taxon>Embryophyta</taxon>
        <taxon>Tracheophyta</taxon>
        <taxon>Spermatophyta</taxon>
        <taxon>Magnoliopsida</taxon>
        <taxon>eudicotyledons</taxon>
        <taxon>Gunneridae</taxon>
        <taxon>Pentapetalae</taxon>
        <taxon>asterids</taxon>
        <taxon>lamiids</taxon>
        <taxon>Gentianales</taxon>
        <taxon>Apocynaceae</taxon>
        <taxon>Rauvolfioideae</taxon>
        <taxon>Vinceae</taxon>
        <taxon>Catharanthinae</taxon>
        <taxon>Catharanthus</taxon>
    </lineage>
</organism>
<dbReference type="Proteomes" id="UP001060085">
    <property type="component" value="Linkage Group LG04"/>
</dbReference>